<accession>A0AAV4JUL6</accession>
<name>A0AAV4JUL6_9GAST</name>
<evidence type="ECO:0000313" key="1">
    <source>
        <dbReference type="EMBL" id="GFS26489.1"/>
    </source>
</evidence>
<dbReference type="EMBL" id="BMAT01003481">
    <property type="protein sequence ID" value="GFS26489.1"/>
    <property type="molecule type" value="Genomic_DNA"/>
</dbReference>
<protein>
    <submittedName>
        <fullName evidence="1">Uncharacterized protein</fullName>
    </submittedName>
</protein>
<organism evidence="1 2">
    <name type="scientific">Elysia marginata</name>
    <dbReference type="NCBI Taxonomy" id="1093978"/>
    <lineage>
        <taxon>Eukaryota</taxon>
        <taxon>Metazoa</taxon>
        <taxon>Spiralia</taxon>
        <taxon>Lophotrochozoa</taxon>
        <taxon>Mollusca</taxon>
        <taxon>Gastropoda</taxon>
        <taxon>Heterobranchia</taxon>
        <taxon>Euthyneura</taxon>
        <taxon>Panpulmonata</taxon>
        <taxon>Sacoglossa</taxon>
        <taxon>Placobranchoidea</taxon>
        <taxon>Plakobranchidae</taxon>
        <taxon>Elysia</taxon>
    </lineage>
</organism>
<dbReference type="Proteomes" id="UP000762676">
    <property type="component" value="Unassembled WGS sequence"/>
</dbReference>
<comment type="caution">
    <text evidence="1">The sequence shown here is derived from an EMBL/GenBank/DDBJ whole genome shotgun (WGS) entry which is preliminary data.</text>
</comment>
<reference evidence="1 2" key="1">
    <citation type="journal article" date="2021" name="Elife">
        <title>Chloroplast acquisition without the gene transfer in kleptoplastic sea slugs, Plakobranchus ocellatus.</title>
        <authorList>
            <person name="Maeda T."/>
            <person name="Takahashi S."/>
            <person name="Yoshida T."/>
            <person name="Shimamura S."/>
            <person name="Takaki Y."/>
            <person name="Nagai Y."/>
            <person name="Toyoda A."/>
            <person name="Suzuki Y."/>
            <person name="Arimoto A."/>
            <person name="Ishii H."/>
            <person name="Satoh N."/>
            <person name="Nishiyama T."/>
            <person name="Hasebe M."/>
            <person name="Maruyama T."/>
            <person name="Minagawa J."/>
            <person name="Obokata J."/>
            <person name="Shigenobu S."/>
        </authorList>
    </citation>
    <scope>NUCLEOTIDE SEQUENCE [LARGE SCALE GENOMIC DNA]</scope>
</reference>
<evidence type="ECO:0000313" key="2">
    <source>
        <dbReference type="Proteomes" id="UP000762676"/>
    </source>
</evidence>
<keyword evidence="2" id="KW-1185">Reference proteome</keyword>
<gene>
    <name evidence="1" type="ORF">ElyMa_001719800</name>
</gene>
<sequence length="193" mass="21365">MAILGKVLHTTIGPVKCSTAQRSKTAMANRATAGISQPTEVIAEAVRELNQVAMAMLPRASNLKKNIKIARGSHTPLDPINVANFREIPQRYTEANGQNIIILKTGANAPDCIGTVATTEMLNSLSRRSNIWFGEGYFALSPLSFRHICVIHFGENCSYFMPFMRCCQQKTVPHTSTFFRLSQKHVMIVVERG</sequence>
<proteinExistence type="predicted"/>
<dbReference type="AlphaFoldDB" id="A0AAV4JUL6"/>